<evidence type="ECO:0000313" key="2">
    <source>
        <dbReference type="EMBL" id="TVY88073.1"/>
    </source>
</evidence>
<evidence type="ECO:0000259" key="1">
    <source>
        <dbReference type="Pfam" id="PF12697"/>
    </source>
</evidence>
<organism evidence="2 3">
    <name type="scientific">Lachnellula willkommii</name>
    <dbReference type="NCBI Taxonomy" id="215461"/>
    <lineage>
        <taxon>Eukaryota</taxon>
        <taxon>Fungi</taxon>
        <taxon>Dikarya</taxon>
        <taxon>Ascomycota</taxon>
        <taxon>Pezizomycotina</taxon>
        <taxon>Leotiomycetes</taxon>
        <taxon>Helotiales</taxon>
        <taxon>Lachnaceae</taxon>
        <taxon>Lachnellula</taxon>
    </lineage>
</organism>
<dbReference type="InterPro" id="IPR000073">
    <property type="entry name" value="AB_hydrolase_1"/>
</dbReference>
<protein>
    <recommendedName>
        <fullName evidence="1">AB hydrolase-1 domain-containing protein</fullName>
    </recommendedName>
</protein>
<dbReference type="Gene3D" id="3.40.50.1820">
    <property type="entry name" value="alpha/beta hydrolase"/>
    <property type="match status" value="1"/>
</dbReference>
<dbReference type="Pfam" id="PF12697">
    <property type="entry name" value="Abhydrolase_6"/>
    <property type="match status" value="1"/>
</dbReference>
<name>A0A559M541_9HELO</name>
<dbReference type="AlphaFoldDB" id="A0A559M541"/>
<sequence length="327" mass="35919">MFSMEKFFVKLNRDPSLQLSCSFIPSSKSSPPTSLIVFLNGISTPHKLWYPVAQLLRKDIETCPPMLMYDRIGQQASIGRNRDVPGRPRGHGRDCLDAAHDLREVITYVGGKHLDISSTHVDTLRIIFVASSVSCAIARLYAAEFPRTVTAMVFLDSTLANSDTISVFPDPESPDFSPGSLPAGVTSELCADARKKIALVYGSESKNAEGLWRGTLPGLLPHSDLPKLQGPEPGTPYVTVIKHDPDVFPRQVQQLVSLAPVMTTAYFDPAWHRYHEGLAQITSPELSKGPIIAKGCGHLIQRDNPQLVATEVSEVIKKLSHDKQSRL</sequence>
<dbReference type="SUPFAM" id="SSF53474">
    <property type="entry name" value="alpha/beta-Hydrolases"/>
    <property type="match status" value="1"/>
</dbReference>
<gene>
    <name evidence="2" type="ORF">LAWI1_G007461</name>
</gene>
<keyword evidence="3" id="KW-1185">Reference proteome</keyword>
<dbReference type="InterPro" id="IPR029058">
    <property type="entry name" value="AB_hydrolase_fold"/>
</dbReference>
<proteinExistence type="predicted"/>
<feature type="domain" description="AB hydrolase-1" evidence="1">
    <location>
        <begin position="36"/>
        <end position="309"/>
    </location>
</feature>
<evidence type="ECO:0000313" key="3">
    <source>
        <dbReference type="Proteomes" id="UP000315522"/>
    </source>
</evidence>
<dbReference type="Proteomes" id="UP000315522">
    <property type="component" value="Unassembled WGS sequence"/>
</dbReference>
<accession>A0A559M541</accession>
<dbReference type="EMBL" id="QGML01001963">
    <property type="protein sequence ID" value="TVY88073.1"/>
    <property type="molecule type" value="Genomic_DNA"/>
</dbReference>
<comment type="caution">
    <text evidence="2">The sequence shown here is derived from an EMBL/GenBank/DDBJ whole genome shotgun (WGS) entry which is preliminary data.</text>
</comment>
<reference evidence="2 3" key="1">
    <citation type="submission" date="2018-05" db="EMBL/GenBank/DDBJ databases">
        <title>Genome sequencing and assembly of the regulated plant pathogen Lachnellula willkommii and related sister species for the development of diagnostic species identification markers.</title>
        <authorList>
            <person name="Giroux E."/>
            <person name="Bilodeau G."/>
        </authorList>
    </citation>
    <scope>NUCLEOTIDE SEQUENCE [LARGE SCALE GENOMIC DNA]</scope>
    <source>
        <strain evidence="2 3">CBS 172.35</strain>
    </source>
</reference>